<feature type="region of interest" description="Disordered" evidence="1">
    <location>
        <begin position="1"/>
        <end position="51"/>
    </location>
</feature>
<feature type="region of interest" description="Disordered" evidence="1">
    <location>
        <begin position="94"/>
        <end position="126"/>
    </location>
</feature>
<dbReference type="EMBL" id="LBMM01027324">
    <property type="protein sequence ID" value="KMQ82208.1"/>
    <property type="molecule type" value="Genomic_DNA"/>
</dbReference>
<feature type="compositionally biased region" description="Basic and acidic residues" evidence="1">
    <location>
        <begin position="23"/>
        <end position="51"/>
    </location>
</feature>
<reference evidence="2 3" key="1">
    <citation type="submission" date="2015-04" db="EMBL/GenBank/DDBJ databases">
        <title>Lasius niger genome sequencing.</title>
        <authorList>
            <person name="Konorov E.A."/>
            <person name="Nikitin M.A."/>
            <person name="Kirill M.V."/>
            <person name="Chang P."/>
        </authorList>
    </citation>
    <scope>NUCLEOTIDE SEQUENCE [LARGE SCALE GENOMIC DNA]</scope>
    <source>
        <tissue evidence="2">Whole</tissue>
    </source>
</reference>
<protein>
    <submittedName>
        <fullName evidence="2">Uncharacterized protein</fullName>
    </submittedName>
</protein>
<proteinExistence type="predicted"/>
<dbReference type="PaxDb" id="67767-A0A0J7JVF3"/>
<evidence type="ECO:0000313" key="2">
    <source>
        <dbReference type="EMBL" id="KMQ82208.1"/>
    </source>
</evidence>
<organism evidence="2 3">
    <name type="scientific">Lasius niger</name>
    <name type="common">Black garden ant</name>
    <dbReference type="NCBI Taxonomy" id="67767"/>
    <lineage>
        <taxon>Eukaryota</taxon>
        <taxon>Metazoa</taxon>
        <taxon>Ecdysozoa</taxon>
        <taxon>Arthropoda</taxon>
        <taxon>Hexapoda</taxon>
        <taxon>Insecta</taxon>
        <taxon>Pterygota</taxon>
        <taxon>Neoptera</taxon>
        <taxon>Endopterygota</taxon>
        <taxon>Hymenoptera</taxon>
        <taxon>Apocrita</taxon>
        <taxon>Aculeata</taxon>
        <taxon>Formicoidea</taxon>
        <taxon>Formicidae</taxon>
        <taxon>Formicinae</taxon>
        <taxon>Lasius</taxon>
        <taxon>Lasius</taxon>
    </lineage>
</organism>
<feature type="compositionally biased region" description="Basic and acidic residues" evidence="1">
    <location>
        <begin position="94"/>
        <end position="116"/>
    </location>
</feature>
<keyword evidence="3" id="KW-1185">Reference proteome</keyword>
<dbReference type="Proteomes" id="UP000036403">
    <property type="component" value="Unassembled WGS sequence"/>
</dbReference>
<dbReference type="AlphaFoldDB" id="A0A0J7JVF3"/>
<accession>A0A0J7JVF3</accession>
<feature type="compositionally biased region" description="Basic residues" evidence="1">
    <location>
        <begin position="117"/>
        <end position="126"/>
    </location>
</feature>
<evidence type="ECO:0000313" key="3">
    <source>
        <dbReference type="Proteomes" id="UP000036403"/>
    </source>
</evidence>
<evidence type="ECO:0000256" key="1">
    <source>
        <dbReference type="SAM" id="MobiDB-lite"/>
    </source>
</evidence>
<sequence length="126" mass="15212">MKEMGDQSNDRSSEMEEFGNRQSEIDKLREMEEFRNGDQSNDRSSEIEEFRNRQSEIDKLRKMEEFGNVLEDGLDELLINAVIEYEKIQQECKEECKKEENKKENKKRKEDDDDIRKNKKNKKNKL</sequence>
<name>A0A0J7JVF3_LASNI</name>
<feature type="compositionally biased region" description="Basic and acidic residues" evidence="1">
    <location>
        <begin position="1"/>
        <end position="14"/>
    </location>
</feature>
<comment type="caution">
    <text evidence="2">The sequence shown here is derived from an EMBL/GenBank/DDBJ whole genome shotgun (WGS) entry which is preliminary data.</text>
</comment>
<gene>
    <name evidence="2" type="ORF">RF55_23800</name>
</gene>